<evidence type="ECO:0000256" key="1">
    <source>
        <dbReference type="ARBA" id="ARBA00004117"/>
    </source>
</evidence>
<evidence type="ECO:0000259" key="10">
    <source>
        <dbReference type="Pfam" id="PF01052"/>
    </source>
</evidence>
<evidence type="ECO:0000256" key="2">
    <source>
        <dbReference type="ARBA" id="ARBA00004202"/>
    </source>
</evidence>
<evidence type="ECO:0000256" key="7">
    <source>
        <dbReference type="ARBA" id="ARBA00022779"/>
    </source>
</evidence>
<dbReference type="EMBL" id="JBHSMG010000002">
    <property type="protein sequence ID" value="MFC5502349.1"/>
    <property type="molecule type" value="Genomic_DNA"/>
</dbReference>
<organism evidence="11 12">
    <name type="scientific">Lysinimonas soli</name>
    <dbReference type="NCBI Taxonomy" id="1074233"/>
    <lineage>
        <taxon>Bacteria</taxon>
        <taxon>Bacillati</taxon>
        <taxon>Actinomycetota</taxon>
        <taxon>Actinomycetes</taxon>
        <taxon>Micrococcales</taxon>
        <taxon>Microbacteriaceae</taxon>
        <taxon>Lysinimonas</taxon>
    </lineage>
</organism>
<dbReference type="Pfam" id="PF01052">
    <property type="entry name" value="FliMN_C"/>
    <property type="match status" value="1"/>
</dbReference>
<evidence type="ECO:0000256" key="4">
    <source>
        <dbReference type="ARBA" id="ARBA00021898"/>
    </source>
</evidence>
<keyword evidence="12" id="KW-1185">Reference proteome</keyword>
<proteinExistence type="inferred from homology"/>
<keyword evidence="11" id="KW-0282">Flagellum</keyword>
<evidence type="ECO:0000256" key="9">
    <source>
        <dbReference type="ARBA" id="ARBA00023143"/>
    </source>
</evidence>
<dbReference type="InterPro" id="IPR001689">
    <property type="entry name" value="Flag_FliM"/>
</dbReference>
<keyword evidence="9" id="KW-0975">Bacterial flagellum</keyword>
<dbReference type="SUPFAM" id="SSF103039">
    <property type="entry name" value="CheC-like"/>
    <property type="match status" value="1"/>
</dbReference>
<feature type="domain" description="Flagellar motor switch protein FliN-like C-terminal" evidence="10">
    <location>
        <begin position="224"/>
        <end position="291"/>
    </location>
</feature>
<dbReference type="Gene3D" id="3.40.1550.10">
    <property type="entry name" value="CheC-like"/>
    <property type="match status" value="1"/>
</dbReference>
<comment type="similarity">
    <text evidence="3">Belongs to the FliM family.</text>
</comment>
<evidence type="ECO:0000256" key="8">
    <source>
        <dbReference type="ARBA" id="ARBA00023136"/>
    </source>
</evidence>
<dbReference type="RefSeq" id="WP_386740045.1">
    <property type="nucleotide sequence ID" value="NZ_JBHSMG010000002.1"/>
</dbReference>
<dbReference type="InterPro" id="IPR028976">
    <property type="entry name" value="CheC-like_sf"/>
</dbReference>
<keyword evidence="11" id="KW-0966">Cell projection</keyword>
<gene>
    <name evidence="11" type="ORF">ACFPJ4_08875</name>
</gene>
<dbReference type="InterPro" id="IPR036429">
    <property type="entry name" value="SpoA-like_sf"/>
</dbReference>
<dbReference type="Gene3D" id="2.30.330.10">
    <property type="entry name" value="SpoA-like"/>
    <property type="match status" value="1"/>
</dbReference>
<comment type="subcellular location">
    <subcellularLocation>
        <location evidence="1">Bacterial flagellum basal body</location>
    </subcellularLocation>
    <subcellularLocation>
        <location evidence="2">Cell membrane</location>
        <topology evidence="2">Peripheral membrane protein</topology>
    </subcellularLocation>
</comment>
<dbReference type="CDD" id="cd17908">
    <property type="entry name" value="FliM"/>
    <property type="match status" value="1"/>
</dbReference>
<keyword evidence="11" id="KW-0969">Cilium</keyword>
<evidence type="ECO:0000256" key="3">
    <source>
        <dbReference type="ARBA" id="ARBA00011049"/>
    </source>
</evidence>
<keyword evidence="7" id="KW-0283">Flagellar rotation</keyword>
<dbReference type="Proteomes" id="UP001596039">
    <property type="component" value="Unassembled WGS sequence"/>
</dbReference>
<keyword evidence="6" id="KW-0145">Chemotaxis</keyword>
<accession>A0ABW0NPQ6</accession>
<reference evidence="12" key="1">
    <citation type="journal article" date="2019" name="Int. J. Syst. Evol. Microbiol.">
        <title>The Global Catalogue of Microorganisms (GCM) 10K type strain sequencing project: providing services to taxonomists for standard genome sequencing and annotation.</title>
        <authorList>
            <consortium name="The Broad Institute Genomics Platform"/>
            <consortium name="The Broad Institute Genome Sequencing Center for Infectious Disease"/>
            <person name="Wu L."/>
            <person name="Ma J."/>
        </authorList>
    </citation>
    <scope>NUCLEOTIDE SEQUENCE [LARGE SCALE GENOMIC DNA]</scope>
    <source>
        <strain evidence="12">CGMCC 4.6997</strain>
    </source>
</reference>
<evidence type="ECO:0000256" key="6">
    <source>
        <dbReference type="ARBA" id="ARBA00022500"/>
    </source>
</evidence>
<keyword evidence="8" id="KW-0472">Membrane</keyword>
<protein>
    <recommendedName>
        <fullName evidence="4">Flagellar motor switch protein FliM</fullName>
    </recommendedName>
</protein>
<sequence length="296" mass="31193">MTVQVSGDATARTATPAIEVYDFQRPTTLGREKMRALALAFDNFSRQWATQLTAMTHAVAHVEVESVDVERYGEYADALPDQTTMVILRVAELSSRAVLQLGQDVALGWVGRMLGGDASIPAPARPFTPIESAILGRLIGYLLEDLAYSLGALLDGTLGLDNIQFSSQMAQAARTGQFMLVARFVVAIGDAISPATVAIPLEGLADPSAATSRSAGIDRTRVQLAPVPVSFSLRLRPATVGPADILGLAEGELIRLPHPQHRPLDVAVDGVTVAGAAVGANGSRLACVIVSLEEQS</sequence>
<dbReference type="InterPro" id="IPR001543">
    <property type="entry name" value="FliN-like_C"/>
</dbReference>
<dbReference type="SUPFAM" id="SSF101801">
    <property type="entry name" value="Surface presentation of antigens (SPOA)"/>
    <property type="match status" value="1"/>
</dbReference>
<dbReference type="PANTHER" id="PTHR30034:SF6">
    <property type="entry name" value="YOP PROTEINS TRANSLOCATION PROTEIN Q"/>
    <property type="match status" value="1"/>
</dbReference>
<name>A0ABW0NPQ6_9MICO</name>
<evidence type="ECO:0000313" key="11">
    <source>
        <dbReference type="EMBL" id="MFC5502349.1"/>
    </source>
</evidence>
<comment type="caution">
    <text evidence="11">The sequence shown here is derived from an EMBL/GenBank/DDBJ whole genome shotgun (WGS) entry which is preliminary data.</text>
</comment>
<dbReference type="PANTHER" id="PTHR30034">
    <property type="entry name" value="FLAGELLAR MOTOR SWITCH PROTEIN FLIM"/>
    <property type="match status" value="1"/>
</dbReference>
<evidence type="ECO:0000256" key="5">
    <source>
        <dbReference type="ARBA" id="ARBA00022475"/>
    </source>
</evidence>
<evidence type="ECO:0000313" key="12">
    <source>
        <dbReference type="Proteomes" id="UP001596039"/>
    </source>
</evidence>
<keyword evidence="5" id="KW-1003">Cell membrane</keyword>
<dbReference type="Pfam" id="PF02154">
    <property type="entry name" value="FliM"/>
    <property type="match status" value="1"/>
</dbReference>